<sequence length="102" mass="11439">MWKKGTHSQEQENKVALWLKISLPRWLKAKGSEREAIRANSGRQIEVLVMASTDPVDEEARLTDPVDEETRLLAVGGDEAAKFCVHLRDDIELQLESAGQVV</sequence>
<keyword evidence="2" id="KW-1185">Reference proteome</keyword>
<reference evidence="1 2" key="1">
    <citation type="submission" date="2024-09" db="EMBL/GenBank/DDBJ databases">
        <title>Chromosome-scale assembly of Riccia sorocarpa.</title>
        <authorList>
            <person name="Paukszto L."/>
        </authorList>
    </citation>
    <scope>NUCLEOTIDE SEQUENCE [LARGE SCALE GENOMIC DNA]</scope>
    <source>
        <strain evidence="1">LP-2024</strain>
        <tissue evidence="1">Aerial parts of the thallus</tissue>
    </source>
</reference>
<evidence type="ECO:0000313" key="1">
    <source>
        <dbReference type="EMBL" id="KAL3695179.1"/>
    </source>
</evidence>
<comment type="caution">
    <text evidence="1">The sequence shown here is derived from an EMBL/GenBank/DDBJ whole genome shotgun (WGS) entry which is preliminary data.</text>
</comment>
<dbReference type="Proteomes" id="UP001633002">
    <property type="component" value="Unassembled WGS sequence"/>
</dbReference>
<protein>
    <submittedName>
        <fullName evidence="1">Uncharacterized protein</fullName>
    </submittedName>
</protein>
<proteinExistence type="predicted"/>
<evidence type="ECO:0000313" key="2">
    <source>
        <dbReference type="Proteomes" id="UP001633002"/>
    </source>
</evidence>
<gene>
    <name evidence="1" type="ORF">R1sor_008830</name>
</gene>
<dbReference type="EMBL" id="JBJQOH010000003">
    <property type="protein sequence ID" value="KAL3695179.1"/>
    <property type="molecule type" value="Genomic_DNA"/>
</dbReference>
<name>A0ABD3I0R6_9MARC</name>
<accession>A0ABD3I0R6</accession>
<organism evidence="1 2">
    <name type="scientific">Riccia sorocarpa</name>
    <dbReference type="NCBI Taxonomy" id="122646"/>
    <lineage>
        <taxon>Eukaryota</taxon>
        <taxon>Viridiplantae</taxon>
        <taxon>Streptophyta</taxon>
        <taxon>Embryophyta</taxon>
        <taxon>Marchantiophyta</taxon>
        <taxon>Marchantiopsida</taxon>
        <taxon>Marchantiidae</taxon>
        <taxon>Marchantiales</taxon>
        <taxon>Ricciaceae</taxon>
        <taxon>Riccia</taxon>
    </lineage>
</organism>
<dbReference type="AlphaFoldDB" id="A0ABD3I0R6"/>